<organism evidence="10 11">
    <name type="scientific">Leucobacter coleopterorum</name>
    <dbReference type="NCBI Taxonomy" id="2714933"/>
    <lineage>
        <taxon>Bacteria</taxon>
        <taxon>Bacillati</taxon>
        <taxon>Actinomycetota</taxon>
        <taxon>Actinomycetes</taxon>
        <taxon>Micrococcales</taxon>
        <taxon>Microbacteriaceae</taxon>
        <taxon>Leucobacter</taxon>
    </lineage>
</organism>
<gene>
    <name evidence="8" type="primary">vapC</name>
    <name evidence="10" type="ORF">G7066_10505</name>
</gene>
<evidence type="ECO:0000256" key="2">
    <source>
        <dbReference type="ARBA" id="ARBA00022649"/>
    </source>
</evidence>
<dbReference type="PANTHER" id="PTHR33653:SF1">
    <property type="entry name" value="RIBONUCLEASE VAPC2"/>
    <property type="match status" value="1"/>
</dbReference>
<keyword evidence="2 8" id="KW-1277">Toxin-antitoxin system</keyword>
<dbReference type="EMBL" id="CP049933">
    <property type="protein sequence ID" value="QIM18911.1"/>
    <property type="molecule type" value="Genomic_DNA"/>
</dbReference>
<evidence type="ECO:0000256" key="6">
    <source>
        <dbReference type="ARBA" id="ARBA00022842"/>
    </source>
</evidence>
<evidence type="ECO:0000256" key="8">
    <source>
        <dbReference type="HAMAP-Rule" id="MF_00265"/>
    </source>
</evidence>
<evidence type="ECO:0000313" key="10">
    <source>
        <dbReference type="EMBL" id="QIM18911.1"/>
    </source>
</evidence>
<sequence length="129" mass="13985">MIIDTSVVVAVLRQEPGFEALVEVLVAEPAPSMSAASYVETCAVLARTQEQQSLVDDLLRVFSVQIIPFDTKQAKFAAAAYQQFGRGSGHRAKLNLGDAYSYALAKAQGEPLLFVGDDFVHTDVMVVHK</sequence>
<dbReference type="InterPro" id="IPR022907">
    <property type="entry name" value="VapC_family"/>
</dbReference>
<proteinExistence type="inferred from homology"/>
<protein>
    <recommendedName>
        <fullName evidence="8">Ribonuclease VapC</fullName>
        <shortName evidence="8">RNase VapC</shortName>
        <ecNumber evidence="8">3.1.-.-</ecNumber>
    </recommendedName>
    <alternativeName>
        <fullName evidence="8">Toxin VapC</fullName>
    </alternativeName>
</protein>
<keyword evidence="8" id="KW-0800">Toxin</keyword>
<accession>A0ABX6JX78</accession>
<keyword evidence="4 8" id="KW-0479">Metal-binding</keyword>
<dbReference type="Gene3D" id="3.40.50.1010">
    <property type="entry name" value="5'-nuclease"/>
    <property type="match status" value="1"/>
</dbReference>
<dbReference type="RefSeq" id="WP_166330976.1">
    <property type="nucleotide sequence ID" value="NZ_CP049933.1"/>
</dbReference>
<dbReference type="InterPro" id="IPR002716">
    <property type="entry name" value="PIN_dom"/>
</dbReference>
<dbReference type="Pfam" id="PF01850">
    <property type="entry name" value="PIN"/>
    <property type="match status" value="1"/>
</dbReference>
<reference evidence="10 11" key="1">
    <citation type="submission" date="2020-03" db="EMBL/GenBank/DDBJ databases">
        <title>Leucobacter sp. nov., isolated from beetles.</title>
        <authorList>
            <person name="Hyun D.-W."/>
            <person name="Bae J.-W."/>
        </authorList>
    </citation>
    <scope>NUCLEOTIDE SEQUENCE [LARGE SCALE GENOMIC DNA]</scope>
    <source>
        <strain evidence="10 11">HDW9A</strain>
    </source>
</reference>
<feature type="binding site" evidence="8">
    <location>
        <position position="4"/>
    </location>
    <ligand>
        <name>Mg(2+)</name>
        <dbReference type="ChEBI" id="CHEBI:18420"/>
    </ligand>
</feature>
<keyword evidence="11" id="KW-1185">Reference proteome</keyword>
<dbReference type="HAMAP" id="MF_00265">
    <property type="entry name" value="VapC_Nob1"/>
    <property type="match status" value="1"/>
</dbReference>
<evidence type="ECO:0000256" key="5">
    <source>
        <dbReference type="ARBA" id="ARBA00022801"/>
    </source>
</evidence>
<comment type="function">
    <text evidence="8">Toxic component of a toxin-antitoxin (TA) system. An RNase.</text>
</comment>
<evidence type="ECO:0000259" key="9">
    <source>
        <dbReference type="Pfam" id="PF01850"/>
    </source>
</evidence>
<dbReference type="CDD" id="cd09871">
    <property type="entry name" value="PIN_MtVapC28-VapC30-like"/>
    <property type="match status" value="1"/>
</dbReference>
<dbReference type="EC" id="3.1.-.-" evidence="8"/>
<evidence type="ECO:0000256" key="3">
    <source>
        <dbReference type="ARBA" id="ARBA00022722"/>
    </source>
</evidence>
<dbReference type="InterPro" id="IPR029060">
    <property type="entry name" value="PIN-like_dom_sf"/>
</dbReference>
<keyword evidence="5 8" id="KW-0378">Hydrolase</keyword>
<feature type="domain" description="PIN" evidence="9">
    <location>
        <begin position="1"/>
        <end position="123"/>
    </location>
</feature>
<keyword evidence="6 8" id="KW-0460">Magnesium</keyword>
<dbReference type="InterPro" id="IPR050556">
    <property type="entry name" value="Type_II_TA_system_RNase"/>
</dbReference>
<evidence type="ECO:0000256" key="1">
    <source>
        <dbReference type="ARBA" id="ARBA00001946"/>
    </source>
</evidence>
<name>A0ABX6JX78_9MICO</name>
<comment type="cofactor">
    <cofactor evidence="1 8">
        <name>Mg(2+)</name>
        <dbReference type="ChEBI" id="CHEBI:18420"/>
    </cofactor>
</comment>
<comment type="similarity">
    <text evidence="7 8">Belongs to the PINc/VapC protein family.</text>
</comment>
<dbReference type="Proteomes" id="UP000503441">
    <property type="component" value="Chromosome"/>
</dbReference>
<feature type="binding site" evidence="8">
    <location>
        <position position="98"/>
    </location>
    <ligand>
        <name>Mg(2+)</name>
        <dbReference type="ChEBI" id="CHEBI:18420"/>
    </ligand>
</feature>
<dbReference type="PANTHER" id="PTHR33653">
    <property type="entry name" value="RIBONUCLEASE VAPC2"/>
    <property type="match status" value="1"/>
</dbReference>
<keyword evidence="3 8" id="KW-0540">Nuclease</keyword>
<evidence type="ECO:0000313" key="11">
    <source>
        <dbReference type="Proteomes" id="UP000503441"/>
    </source>
</evidence>
<evidence type="ECO:0000256" key="4">
    <source>
        <dbReference type="ARBA" id="ARBA00022723"/>
    </source>
</evidence>
<dbReference type="SUPFAM" id="SSF88723">
    <property type="entry name" value="PIN domain-like"/>
    <property type="match status" value="1"/>
</dbReference>
<evidence type="ECO:0000256" key="7">
    <source>
        <dbReference type="ARBA" id="ARBA00038093"/>
    </source>
</evidence>